<dbReference type="Pfam" id="PF01326">
    <property type="entry name" value="PPDK_N"/>
    <property type="match status" value="3"/>
</dbReference>
<evidence type="ECO:0000256" key="8">
    <source>
        <dbReference type="ARBA" id="ARBA00022741"/>
    </source>
</evidence>
<dbReference type="PIRSF" id="PIRSF000853">
    <property type="entry name" value="PPDK"/>
    <property type="match status" value="1"/>
</dbReference>
<dbReference type="GO" id="GO:0050242">
    <property type="term" value="F:pyruvate, phosphate dikinase activity"/>
    <property type="evidence" value="ECO:0007669"/>
    <property type="project" value="UniProtKB-UniRule"/>
</dbReference>
<gene>
    <name evidence="19" type="ORF">ENW11_11610</name>
</gene>
<feature type="binding site" evidence="14">
    <location>
        <position position="749"/>
    </location>
    <ligand>
        <name>substrate</name>
    </ligand>
</feature>
<evidence type="ECO:0000256" key="5">
    <source>
        <dbReference type="ARBA" id="ARBA00020138"/>
    </source>
</evidence>
<evidence type="ECO:0000256" key="10">
    <source>
        <dbReference type="ARBA" id="ARBA00022840"/>
    </source>
</evidence>
<evidence type="ECO:0000256" key="1">
    <source>
        <dbReference type="ARBA" id="ARBA00001946"/>
    </source>
</evidence>
<comment type="catalytic activity">
    <reaction evidence="12">
        <text>pyruvate + phosphate + ATP = phosphoenolpyruvate + AMP + diphosphate + H(+)</text>
        <dbReference type="Rhea" id="RHEA:10756"/>
        <dbReference type="ChEBI" id="CHEBI:15361"/>
        <dbReference type="ChEBI" id="CHEBI:15378"/>
        <dbReference type="ChEBI" id="CHEBI:30616"/>
        <dbReference type="ChEBI" id="CHEBI:33019"/>
        <dbReference type="ChEBI" id="CHEBI:43474"/>
        <dbReference type="ChEBI" id="CHEBI:58702"/>
        <dbReference type="ChEBI" id="CHEBI:456215"/>
        <dbReference type="EC" id="2.7.9.1"/>
    </reaction>
</comment>
<evidence type="ECO:0000313" key="19">
    <source>
        <dbReference type="EMBL" id="HGY40433.1"/>
    </source>
</evidence>
<name>A0A7V4U031_9BACT</name>
<evidence type="ECO:0000259" key="17">
    <source>
        <dbReference type="Pfam" id="PF01326"/>
    </source>
</evidence>
<dbReference type="InterPro" id="IPR018274">
    <property type="entry name" value="PEP_util_AS"/>
</dbReference>
<dbReference type="SUPFAM" id="SSF51621">
    <property type="entry name" value="Phosphoenolpyruvate/pyruvate domain"/>
    <property type="match status" value="1"/>
</dbReference>
<dbReference type="EC" id="2.7.9.1" evidence="4 12"/>
<evidence type="ECO:0000259" key="18">
    <source>
        <dbReference type="Pfam" id="PF02896"/>
    </source>
</evidence>
<feature type="binding site" evidence="14">
    <location>
        <position position="558"/>
    </location>
    <ligand>
        <name>substrate</name>
    </ligand>
</feature>
<organism evidence="19">
    <name type="scientific">Candidatus Caldatribacterium saccharofermentans</name>
    <dbReference type="NCBI Taxonomy" id="1454753"/>
    <lineage>
        <taxon>Bacteria</taxon>
        <taxon>Pseudomonadati</taxon>
        <taxon>Atribacterota</taxon>
        <taxon>Atribacteria</taxon>
        <taxon>Atribacterales</taxon>
        <taxon>Candidatus Caldatribacteriaceae</taxon>
        <taxon>Candidatus Caldatribacterium</taxon>
    </lineage>
</organism>
<dbReference type="InterPro" id="IPR023151">
    <property type="entry name" value="PEP_util_CS"/>
</dbReference>
<keyword evidence="11 15" id="KW-0460">Magnesium</keyword>
<dbReference type="Pfam" id="PF00391">
    <property type="entry name" value="PEP-utilizers"/>
    <property type="match status" value="1"/>
</dbReference>
<feature type="binding site" evidence="14">
    <location>
        <position position="770"/>
    </location>
    <ligand>
        <name>substrate</name>
    </ligand>
</feature>
<dbReference type="Gene3D" id="3.20.20.60">
    <property type="entry name" value="Phosphoenolpyruvate-binding domains"/>
    <property type="match status" value="1"/>
</dbReference>
<evidence type="ECO:0000256" key="11">
    <source>
        <dbReference type="ARBA" id="ARBA00022842"/>
    </source>
</evidence>
<evidence type="ECO:0000256" key="12">
    <source>
        <dbReference type="PIRNR" id="PIRNR000853"/>
    </source>
</evidence>
<dbReference type="GO" id="GO:0046872">
    <property type="term" value="F:metal ion binding"/>
    <property type="evidence" value="ECO:0007669"/>
    <property type="project" value="UniProtKB-UniRule"/>
</dbReference>
<dbReference type="NCBIfam" id="NF004531">
    <property type="entry name" value="PRK05878.1"/>
    <property type="match status" value="1"/>
</dbReference>
<accession>A0A7V4U031</accession>
<feature type="binding site" evidence="15">
    <location>
        <position position="773"/>
    </location>
    <ligand>
        <name>Mg(2+)</name>
        <dbReference type="ChEBI" id="CHEBI:18420"/>
    </ligand>
</feature>
<evidence type="ECO:0000256" key="14">
    <source>
        <dbReference type="PIRSR" id="PIRSR000853-2"/>
    </source>
</evidence>
<comment type="caution">
    <text evidence="19">The sequence shown here is derived from an EMBL/GenBank/DDBJ whole genome shotgun (WGS) entry which is preliminary data.</text>
</comment>
<comment type="function">
    <text evidence="2">Catalyzes the reversible phosphorylation of pyruvate and phosphate.</text>
</comment>
<evidence type="ECO:0000256" key="9">
    <source>
        <dbReference type="ARBA" id="ARBA00022777"/>
    </source>
</evidence>
<dbReference type="PROSITE" id="PS00742">
    <property type="entry name" value="PEP_ENZYMES_2"/>
    <property type="match status" value="1"/>
</dbReference>
<feature type="binding site" evidence="14">
    <location>
        <position position="614"/>
    </location>
    <ligand>
        <name>substrate</name>
    </ligand>
</feature>
<feature type="domain" description="PEP-utilising enzyme C-terminal" evidence="18">
    <location>
        <begin position="515"/>
        <end position="874"/>
    </location>
</feature>
<dbReference type="GO" id="GO:0005524">
    <property type="term" value="F:ATP binding"/>
    <property type="evidence" value="ECO:0007669"/>
    <property type="project" value="UniProtKB-UniRule"/>
</dbReference>
<evidence type="ECO:0000256" key="7">
    <source>
        <dbReference type="ARBA" id="ARBA00022723"/>
    </source>
</evidence>
<dbReference type="Gene3D" id="3.30.1490.20">
    <property type="entry name" value="ATP-grasp fold, A domain"/>
    <property type="match status" value="1"/>
</dbReference>
<comment type="similarity">
    <text evidence="3 12">Belongs to the PEP-utilizing enzyme family.</text>
</comment>
<feature type="active site" description="Proton donor" evidence="13">
    <location>
        <position position="836"/>
    </location>
</feature>
<feature type="active site" description="Tele-phosphohistidine intermediate" evidence="13">
    <location>
        <position position="452"/>
    </location>
</feature>
<feature type="domain" description="Pyruvate phosphate dikinase AMP/ATP-binding" evidence="17">
    <location>
        <begin position="18"/>
        <end position="55"/>
    </location>
</feature>
<feature type="binding site" evidence="14">
    <location>
        <position position="771"/>
    </location>
    <ligand>
        <name>substrate</name>
    </ligand>
</feature>
<comment type="cofactor">
    <cofactor evidence="1 12 15">
        <name>Mg(2+)</name>
        <dbReference type="ChEBI" id="CHEBI:18420"/>
    </cofactor>
</comment>
<proteinExistence type="inferred from homology"/>
<keyword evidence="7 15" id="KW-0479">Metal-binding</keyword>
<keyword evidence="8" id="KW-0547">Nucleotide-binding</keyword>
<dbReference type="NCBIfam" id="TIGR01828">
    <property type="entry name" value="pyru_phos_dikin"/>
    <property type="match status" value="1"/>
</dbReference>
<evidence type="ECO:0000256" key="6">
    <source>
        <dbReference type="ARBA" id="ARBA00022679"/>
    </source>
</evidence>
<keyword evidence="10" id="KW-0067">ATP-binding</keyword>
<evidence type="ECO:0000259" key="16">
    <source>
        <dbReference type="Pfam" id="PF00391"/>
    </source>
</evidence>
<keyword evidence="19" id="KW-0670">Pyruvate</keyword>
<dbReference type="InterPro" id="IPR010121">
    <property type="entry name" value="Pyruvate_phosphate_dikinase"/>
</dbReference>
<dbReference type="GO" id="GO:0016301">
    <property type="term" value="F:kinase activity"/>
    <property type="evidence" value="ECO:0007669"/>
    <property type="project" value="UniProtKB-UniRule"/>
</dbReference>
<dbReference type="SUPFAM" id="SSF52009">
    <property type="entry name" value="Phosphohistidine domain"/>
    <property type="match status" value="1"/>
</dbReference>
<dbReference type="InterPro" id="IPR036637">
    <property type="entry name" value="Phosphohistidine_dom_sf"/>
</dbReference>
<dbReference type="Gene3D" id="3.30.470.20">
    <property type="entry name" value="ATP-grasp fold, B domain"/>
    <property type="match status" value="1"/>
</dbReference>
<reference evidence="19" key="1">
    <citation type="journal article" date="2020" name="mSystems">
        <title>Genome- and Community-Level Interaction Insights into Carbon Utilization and Element Cycling Functions of Hydrothermarchaeota in Hydrothermal Sediment.</title>
        <authorList>
            <person name="Zhou Z."/>
            <person name="Liu Y."/>
            <person name="Xu W."/>
            <person name="Pan J."/>
            <person name="Luo Z.H."/>
            <person name="Li M."/>
        </authorList>
    </citation>
    <scope>NUCLEOTIDE SEQUENCE [LARGE SCALE GENOMIC DNA]</scope>
    <source>
        <strain evidence="19">SpSt-82</strain>
    </source>
</reference>
<feature type="domain" description="PEP-utilising enzyme mobile" evidence="16">
    <location>
        <begin position="419"/>
        <end position="500"/>
    </location>
</feature>
<dbReference type="PANTHER" id="PTHR22931:SF9">
    <property type="entry name" value="PYRUVATE, PHOSPHATE DIKINASE 1, CHLOROPLASTIC"/>
    <property type="match status" value="1"/>
</dbReference>
<evidence type="ECO:0000256" key="3">
    <source>
        <dbReference type="ARBA" id="ARBA00007837"/>
    </source>
</evidence>
<dbReference type="Gene3D" id="1.10.189.10">
    <property type="entry name" value="Pyruvate Phosphate Dikinase, domain 2"/>
    <property type="match status" value="1"/>
</dbReference>
<dbReference type="PROSITE" id="PS00370">
    <property type="entry name" value="PEP_ENZYMES_PHOS_SITE"/>
    <property type="match status" value="1"/>
</dbReference>
<evidence type="ECO:0000256" key="13">
    <source>
        <dbReference type="PIRSR" id="PIRSR000853-1"/>
    </source>
</evidence>
<feature type="binding site" evidence="15">
    <location>
        <position position="749"/>
    </location>
    <ligand>
        <name>Mg(2+)</name>
        <dbReference type="ChEBI" id="CHEBI:18420"/>
    </ligand>
</feature>
<dbReference type="InterPro" id="IPR040442">
    <property type="entry name" value="Pyrv_kinase-like_dom_sf"/>
</dbReference>
<sequence>MKKYVYFFGEGDASMKLLLGGKGANLAEMTRIGLPVPPGFTITTEACSHFYKNNQTWPEGLEEEVKKSLKMLEEKTGKKFGDPNNPLLVSVRSGAPASMPGMMDTILNLGLNDEVVKGLARLTSNERFAYDCYRRFIQMFGNVVMGVDHSKFEAVLDEVKEEVGAKQDTDLDAEALKKVVEKYKKLYKENTGEDFPQDPWEQLRRAINAVFLSWNNKRAITYRKIHNIPEDWGTAVNVQMMVFGNMGFDSGTGVGFTRNPSTGEKEYYGEYLLNAQGEDVVAGIRTPKPIKEMEKELPQAFEELKKVYEILEKHYKDMQDFEFTIERGKLYLLQTRTGKRTAQAAIKIAVDMVREGLIDEKTAVKRVEPGQINQLLHPQIDRSQPLKVLAKGLPASPGAASGKVVFDADEAEKLGNAGEKVILVRPETTPDDIHGVVAAQGVLTSRGGMTSHAAVVARGMGKPCVAGCEAIKIDLDKREFTVGDVVVKEGEYITIDGSTGEVILGQVRTIPPQLSEEFKVLLSWADKFRKLGVRANADTPADARKALEFGAEGIGLCRTEHMFMAPDRLPWVQKMIMAQTLEERKEALAHIEPMQKGDFKEIFRVMEGKPVTIRLIDPPLHEFLPRLEDLLVEVATLRAKGVTGPELEEKEKLLKIVRNLHEANPMMGLRGCRLIILYPEIAEMQVRAIMEAACELTKEGVKVIPEIMIPLVGHKNEIKVLKEKLDEVAQKVLQEQGVSISYSFGTMIEVPRAALVADQIAEYAEFFSFGTNDLTQMTFGYSRDDAEGKFLFFYEENGILPEDPFQVLDQEGVGQLMQMAVEKGRKTRSNLKCGICGEHGGEPKSVAFCHKIGLNYVSCSPFRVPIARLAAAHAALEDVEKEAKFNL</sequence>
<dbReference type="Gene3D" id="1.20.80.30">
    <property type="match status" value="1"/>
</dbReference>
<dbReference type="InterPro" id="IPR000121">
    <property type="entry name" value="PEP_util_C"/>
</dbReference>
<keyword evidence="9 19" id="KW-0418">Kinase</keyword>
<dbReference type="SUPFAM" id="SSF56059">
    <property type="entry name" value="Glutathione synthetase ATP-binding domain-like"/>
    <property type="match status" value="1"/>
</dbReference>
<evidence type="ECO:0000256" key="2">
    <source>
        <dbReference type="ARBA" id="ARBA00003144"/>
    </source>
</evidence>
<dbReference type="InterPro" id="IPR002192">
    <property type="entry name" value="PPDK_AMP/ATP-bd"/>
</dbReference>
<dbReference type="InterPro" id="IPR013815">
    <property type="entry name" value="ATP_grasp_subdomain_1"/>
</dbReference>
<dbReference type="Gene3D" id="3.50.30.10">
    <property type="entry name" value="Phosphohistidine domain"/>
    <property type="match status" value="1"/>
</dbReference>
<protein>
    <recommendedName>
        <fullName evidence="5 12">Pyruvate, phosphate dikinase</fullName>
        <ecNumber evidence="4 12">2.7.9.1</ecNumber>
    </recommendedName>
</protein>
<feature type="domain" description="Pyruvate phosphate dikinase AMP/ATP-binding" evidence="17">
    <location>
        <begin position="300"/>
        <end position="355"/>
    </location>
</feature>
<dbReference type="PANTHER" id="PTHR22931">
    <property type="entry name" value="PHOSPHOENOLPYRUVATE DIKINASE-RELATED"/>
    <property type="match status" value="1"/>
</dbReference>
<evidence type="ECO:0000256" key="15">
    <source>
        <dbReference type="PIRSR" id="PIRSR000853-3"/>
    </source>
</evidence>
<dbReference type="RefSeq" id="WP_017873087.1">
    <property type="nucleotide sequence ID" value="NZ_CP187957.1"/>
</dbReference>
<dbReference type="Pfam" id="PF02896">
    <property type="entry name" value="PEP-utilizers_C"/>
    <property type="match status" value="1"/>
</dbReference>
<feature type="binding site" evidence="14">
    <location>
        <position position="772"/>
    </location>
    <ligand>
        <name>substrate</name>
    </ligand>
</feature>
<evidence type="ECO:0000256" key="4">
    <source>
        <dbReference type="ARBA" id="ARBA00011994"/>
    </source>
</evidence>
<keyword evidence="6 19" id="KW-0808">Transferase</keyword>
<dbReference type="AlphaFoldDB" id="A0A7V4U031"/>
<feature type="binding site" evidence="14">
    <location>
        <position position="773"/>
    </location>
    <ligand>
        <name>substrate</name>
    </ligand>
</feature>
<feature type="domain" description="Pyruvate phosphate dikinase AMP/ATP-binding" evidence="17">
    <location>
        <begin position="57"/>
        <end position="290"/>
    </location>
</feature>
<dbReference type="InterPro" id="IPR015813">
    <property type="entry name" value="Pyrv/PenolPyrv_kinase-like_dom"/>
</dbReference>
<dbReference type="EMBL" id="DTIY01000096">
    <property type="protein sequence ID" value="HGY40433.1"/>
    <property type="molecule type" value="Genomic_DNA"/>
</dbReference>
<dbReference type="InterPro" id="IPR008279">
    <property type="entry name" value="PEP-util_enz_mobile_dom"/>
</dbReference>